<dbReference type="Pfam" id="PF14388">
    <property type="entry name" value="DUF4419"/>
    <property type="match status" value="1"/>
</dbReference>
<dbReference type="PANTHER" id="PTHR31252:SF11">
    <property type="entry name" value="DUF4419 DOMAIN-CONTAINING PROTEIN"/>
    <property type="match status" value="1"/>
</dbReference>
<proteinExistence type="predicted"/>
<accession>A0A9W4SIW5</accession>
<protein>
    <submittedName>
        <fullName evidence="1">17794_t:CDS:1</fullName>
    </submittedName>
</protein>
<dbReference type="Proteomes" id="UP001153678">
    <property type="component" value="Unassembled WGS sequence"/>
</dbReference>
<sequence>MVHAVSVDYEHSPFVNKTVLENVQCSHGFIATVLEAYNRHQHLRITPDDVWLTIAQGVSHHVNLNVKKYQQFSVQNKRKISINANGIFDSERWSKRIVGDWPECVRLLAEKADKKVEKFDLMKLLECDYSTSTITTSTASRVVLLNSLDVISQTQINWTCGIPKVTLEGTLEDWSRIQEKINILRRLPLDLDFWLNRLEPIIWQLVATYRGDVNERFWKRIAHKLGGCGYAQQTSLTLNGWITAFLPYDRHGNALIGSSIDELDLPDGKVVIPFNVKGYTSLKLISGFLGVRQDIIEESGELVVSPVIGWAVVEDSSRTKPCLPWVGSLFKRY</sequence>
<dbReference type="OrthoDB" id="9978173at2759"/>
<evidence type="ECO:0000313" key="1">
    <source>
        <dbReference type="EMBL" id="CAI2168654.1"/>
    </source>
</evidence>
<dbReference type="AlphaFoldDB" id="A0A9W4SIW5"/>
<name>A0A9W4SIW5_9GLOM</name>
<dbReference type="PANTHER" id="PTHR31252">
    <property type="entry name" value="DUF4419 DOMAIN-CONTAINING PROTEIN"/>
    <property type="match status" value="1"/>
</dbReference>
<organism evidence="1 2">
    <name type="scientific">Funneliformis geosporum</name>
    <dbReference type="NCBI Taxonomy" id="1117311"/>
    <lineage>
        <taxon>Eukaryota</taxon>
        <taxon>Fungi</taxon>
        <taxon>Fungi incertae sedis</taxon>
        <taxon>Mucoromycota</taxon>
        <taxon>Glomeromycotina</taxon>
        <taxon>Glomeromycetes</taxon>
        <taxon>Glomerales</taxon>
        <taxon>Glomeraceae</taxon>
        <taxon>Funneliformis</taxon>
    </lineage>
</organism>
<dbReference type="InterPro" id="IPR025533">
    <property type="entry name" value="DUF4419"/>
</dbReference>
<evidence type="ECO:0000313" key="2">
    <source>
        <dbReference type="Proteomes" id="UP001153678"/>
    </source>
</evidence>
<reference evidence="1" key="1">
    <citation type="submission" date="2022-08" db="EMBL/GenBank/DDBJ databases">
        <authorList>
            <person name="Kallberg Y."/>
            <person name="Tangrot J."/>
            <person name="Rosling A."/>
        </authorList>
    </citation>
    <scope>NUCLEOTIDE SEQUENCE</scope>
    <source>
        <strain evidence="1">Wild A</strain>
    </source>
</reference>
<gene>
    <name evidence="1" type="ORF">FWILDA_LOCUS3688</name>
</gene>
<keyword evidence="2" id="KW-1185">Reference proteome</keyword>
<comment type="caution">
    <text evidence="1">The sequence shown here is derived from an EMBL/GenBank/DDBJ whole genome shotgun (WGS) entry which is preliminary data.</text>
</comment>
<dbReference type="EMBL" id="CAMKVN010000507">
    <property type="protein sequence ID" value="CAI2168654.1"/>
    <property type="molecule type" value="Genomic_DNA"/>
</dbReference>